<dbReference type="EMBL" id="RPOK01000003">
    <property type="protein sequence ID" value="RPJ66813.1"/>
    <property type="molecule type" value="Genomic_DNA"/>
</dbReference>
<evidence type="ECO:0000313" key="3">
    <source>
        <dbReference type="Proteomes" id="UP000275281"/>
    </source>
</evidence>
<comment type="caution">
    <text evidence="2">The sequence shown here is derived from an EMBL/GenBank/DDBJ whole genome shotgun (WGS) entry which is preliminary data.</text>
</comment>
<accession>A0A3N5Y1G4</accession>
<reference evidence="2 3" key="1">
    <citation type="submission" date="2018-11" db="EMBL/GenBank/DDBJ databases">
        <authorList>
            <person name="Ye M.-Q."/>
            <person name="Du Z.-J."/>
        </authorList>
    </citation>
    <scope>NUCLEOTIDE SEQUENCE [LARGE SCALE GENOMIC DNA]</scope>
    <source>
        <strain evidence="2 3">U0105</strain>
    </source>
</reference>
<dbReference type="AlphaFoldDB" id="A0A3N5Y1G4"/>
<organism evidence="2 3">
    <name type="scientific">Alteromonas sediminis</name>
    <dbReference type="NCBI Taxonomy" id="2259342"/>
    <lineage>
        <taxon>Bacteria</taxon>
        <taxon>Pseudomonadati</taxon>
        <taxon>Pseudomonadota</taxon>
        <taxon>Gammaproteobacteria</taxon>
        <taxon>Alteromonadales</taxon>
        <taxon>Alteromonadaceae</taxon>
        <taxon>Alteromonas/Salinimonas group</taxon>
        <taxon>Alteromonas</taxon>
    </lineage>
</organism>
<keyword evidence="1" id="KW-0732">Signal</keyword>
<dbReference type="PROSITE" id="PS51257">
    <property type="entry name" value="PROKAR_LIPOPROTEIN"/>
    <property type="match status" value="1"/>
</dbReference>
<dbReference type="PIRSF" id="PIRSF016481">
    <property type="entry name" value="Pilus_assembly_PilP"/>
    <property type="match status" value="1"/>
</dbReference>
<proteinExistence type="predicted"/>
<evidence type="ECO:0000313" key="2">
    <source>
        <dbReference type="EMBL" id="RPJ66813.1"/>
    </source>
</evidence>
<feature type="signal peptide" evidence="1">
    <location>
        <begin position="1"/>
        <end position="21"/>
    </location>
</feature>
<dbReference type="OrthoDB" id="5296580at2"/>
<dbReference type="Gene3D" id="2.30.30.830">
    <property type="match status" value="1"/>
</dbReference>
<keyword evidence="3" id="KW-1185">Reference proteome</keyword>
<name>A0A3N5Y1G4_9ALTE</name>
<feature type="chain" id="PRO_5018259481" evidence="1">
    <location>
        <begin position="22"/>
        <end position="179"/>
    </location>
</feature>
<gene>
    <name evidence="2" type="ORF">DRW07_09755</name>
</gene>
<protein>
    <submittedName>
        <fullName evidence="2">Pilus assembly protein PilP</fullName>
    </submittedName>
</protein>
<dbReference type="Proteomes" id="UP000275281">
    <property type="component" value="Unassembled WGS sequence"/>
</dbReference>
<dbReference type="InterPro" id="IPR007446">
    <property type="entry name" value="PilP"/>
</dbReference>
<dbReference type="Pfam" id="PF04351">
    <property type="entry name" value="PilP"/>
    <property type="match status" value="1"/>
</dbReference>
<sequence length="179" mass="19633">MKRVLLAILSVSALSACSPQMDDLVAYTEEVKQRVPSTIEPYPEFEPQPVFVYSAQDLRSPFNPTEKASAPVQAQVQTNCLQPDFARSKQPLEQYGIDALKLTGNFTTNGVRWVLFSTNDGALHKATQGSRLGLFFGKIIAISDSSVTIEELLPDGAGCWQRQEVVLSLDTRGGENNNV</sequence>
<evidence type="ECO:0000256" key="1">
    <source>
        <dbReference type="SAM" id="SignalP"/>
    </source>
</evidence>